<accession>A0A2P8FAL7</accession>
<sequence>MKVFRLACLATLMAFSYKTIAQKADPLTFNGAQATEKMYRAIYQLNSEEEKKIKSTLKNIQNALDDPRLKGKLQIELIVHGSGVALYMNNGPYQAELRALLDNGVILAQCENTLRERKIGKDQLWPFVSFAPSANGELIIRQAEGWAYIHP</sequence>
<gene>
    <name evidence="2" type="ORF">CLV60_1295</name>
</gene>
<dbReference type="PANTHER" id="PTHR37691">
    <property type="entry name" value="BLR3518 PROTEIN"/>
    <property type="match status" value="1"/>
</dbReference>
<keyword evidence="1" id="KW-0732">Signal</keyword>
<dbReference type="RefSeq" id="WP_106599645.1">
    <property type="nucleotide sequence ID" value="NZ_PYAS01000029.1"/>
</dbReference>
<dbReference type="EMBL" id="PYAS01000029">
    <property type="protein sequence ID" value="PSL18776.1"/>
    <property type="molecule type" value="Genomic_DNA"/>
</dbReference>
<evidence type="ECO:0000313" key="2">
    <source>
        <dbReference type="EMBL" id="PSL18776.1"/>
    </source>
</evidence>
<name>A0A2P8FAL7_9BACT</name>
<comment type="caution">
    <text evidence="2">The sequence shown here is derived from an EMBL/GenBank/DDBJ whole genome shotgun (WGS) entry which is preliminary data.</text>
</comment>
<organism evidence="2 3">
    <name type="scientific">Dyadobacter jiangsuensis</name>
    <dbReference type="NCBI Taxonomy" id="1591085"/>
    <lineage>
        <taxon>Bacteria</taxon>
        <taxon>Pseudomonadati</taxon>
        <taxon>Bacteroidota</taxon>
        <taxon>Cytophagia</taxon>
        <taxon>Cytophagales</taxon>
        <taxon>Spirosomataceae</taxon>
        <taxon>Dyadobacter</taxon>
    </lineage>
</organism>
<dbReference type="PANTHER" id="PTHR37691:SF1">
    <property type="entry name" value="BLR3518 PROTEIN"/>
    <property type="match status" value="1"/>
</dbReference>
<feature type="signal peptide" evidence="1">
    <location>
        <begin position="1"/>
        <end position="23"/>
    </location>
</feature>
<dbReference type="Proteomes" id="UP000241964">
    <property type="component" value="Unassembled WGS sequence"/>
</dbReference>
<protein>
    <submittedName>
        <fullName evidence="2">Uncharacterized protein</fullName>
    </submittedName>
</protein>
<evidence type="ECO:0000313" key="3">
    <source>
        <dbReference type="Proteomes" id="UP000241964"/>
    </source>
</evidence>
<dbReference type="Gene3D" id="3.40.1260.10">
    <property type="entry name" value="DsrEFH-like"/>
    <property type="match status" value="1"/>
</dbReference>
<dbReference type="AlphaFoldDB" id="A0A2P8FAL7"/>
<feature type="chain" id="PRO_5015187981" evidence="1">
    <location>
        <begin position="24"/>
        <end position="151"/>
    </location>
</feature>
<dbReference type="InterPro" id="IPR027396">
    <property type="entry name" value="DsrEFH-like"/>
</dbReference>
<dbReference type="OrthoDB" id="678766at2"/>
<keyword evidence="3" id="KW-1185">Reference proteome</keyword>
<dbReference type="Pfam" id="PF02635">
    <property type="entry name" value="DsrE"/>
    <property type="match status" value="1"/>
</dbReference>
<evidence type="ECO:0000256" key="1">
    <source>
        <dbReference type="SAM" id="SignalP"/>
    </source>
</evidence>
<dbReference type="InterPro" id="IPR003787">
    <property type="entry name" value="Sulphur_relay_DsrE/F-like"/>
</dbReference>
<dbReference type="SUPFAM" id="SSF75169">
    <property type="entry name" value="DsrEFH-like"/>
    <property type="match status" value="1"/>
</dbReference>
<reference evidence="2 3" key="1">
    <citation type="submission" date="2018-03" db="EMBL/GenBank/DDBJ databases">
        <title>Genomic Encyclopedia of Archaeal and Bacterial Type Strains, Phase II (KMG-II): from individual species to whole genera.</title>
        <authorList>
            <person name="Goeker M."/>
        </authorList>
    </citation>
    <scope>NUCLEOTIDE SEQUENCE [LARGE SCALE GENOMIC DNA]</scope>
    <source>
        <strain evidence="2 3">DSM 29057</strain>
    </source>
</reference>
<proteinExistence type="predicted"/>